<keyword evidence="2" id="KW-0808">Transferase</keyword>
<reference evidence="2 3" key="1">
    <citation type="journal article" date="2019" name="Microorganisms">
        <title>Paenibacillus lutrae sp. nov., A Chitinolytic Species Isolated from A River Otter in Castril Natural Park, Granada, Spain.</title>
        <authorList>
            <person name="Rodriguez M."/>
            <person name="Reina J.C."/>
            <person name="Bejar V."/>
            <person name="Llamas I."/>
        </authorList>
    </citation>
    <scope>NUCLEOTIDE SEQUENCE [LARGE SCALE GENOMIC DNA]</scope>
    <source>
        <strain evidence="2 3">N10</strain>
    </source>
</reference>
<organism evidence="2 3">
    <name type="scientific">Paenibacillus lutrae</name>
    <dbReference type="NCBI Taxonomy" id="2078573"/>
    <lineage>
        <taxon>Bacteria</taxon>
        <taxon>Bacillati</taxon>
        <taxon>Bacillota</taxon>
        <taxon>Bacilli</taxon>
        <taxon>Bacillales</taxon>
        <taxon>Paenibacillaceae</taxon>
        <taxon>Paenibacillus</taxon>
    </lineage>
</organism>
<dbReference type="RefSeq" id="WP_157337311.1">
    <property type="nucleotide sequence ID" value="NZ_RHLK01000010.1"/>
</dbReference>
<gene>
    <name evidence="2" type="ORF">EDM21_16825</name>
</gene>
<comment type="caution">
    <text evidence="2">The sequence shown here is derived from an EMBL/GenBank/DDBJ whole genome shotgun (WGS) entry which is preliminary data.</text>
</comment>
<feature type="domain" description="Methyltransferase" evidence="1">
    <location>
        <begin position="64"/>
        <end position="156"/>
    </location>
</feature>
<sequence length="234" mass="26341">MFKRLKLRATEPEMMDDLTTGGEELQEALVHLRRLNKIFAAAGPTVYGVHKLWIAAGKPGSLTVLDIGAGSGDVNLQLLRWADQNGIALEITLMDITDEACREARKLFENEPRVQVVRGDLFALPVQCADIVTGTQFVHHFASDELAAAVQSMREASRYGVVLNDIHRHWIAWAAVWLTTRFISRNRYILNDGPLSVAKGFRSSEWKKLQSELADSNFHISWRPLFRHAVVIPK</sequence>
<evidence type="ECO:0000259" key="1">
    <source>
        <dbReference type="Pfam" id="PF13649"/>
    </source>
</evidence>
<dbReference type="GO" id="GO:0032259">
    <property type="term" value="P:methylation"/>
    <property type="evidence" value="ECO:0007669"/>
    <property type="project" value="UniProtKB-KW"/>
</dbReference>
<dbReference type="Pfam" id="PF13649">
    <property type="entry name" value="Methyltransf_25"/>
    <property type="match status" value="1"/>
</dbReference>
<keyword evidence="3" id="KW-1185">Reference proteome</keyword>
<keyword evidence="2" id="KW-0489">Methyltransferase</keyword>
<protein>
    <submittedName>
        <fullName evidence="2">Methyltransferase domain-containing protein</fullName>
    </submittedName>
</protein>
<dbReference type="Proteomes" id="UP000490800">
    <property type="component" value="Unassembled WGS sequence"/>
</dbReference>
<dbReference type="GO" id="GO:0008168">
    <property type="term" value="F:methyltransferase activity"/>
    <property type="evidence" value="ECO:0007669"/>
    <property type="project" value="UniProtKB-KW"/>
</dbReference>
<dbReference type="CDD" id="cd02440">
    <property type="entry name" value="AdoMet_MTases"/>
    <property type="match status" value="1"/>
</dbReference>
<evidence type="ECO:0000313" key="2">
    <source>
        <dbReference type="EMBL" id="MVP01163.1"/>
    </source>
</evidence>
<dbReference type="InterPro" id="IPR041698">
    <property type="entry name" value="Methyltransf_25"/>
</dbReference>
<evidence type="ECO:0000313" key="3">
    <source>
        <dbReference type="Proteomes" id="UP000490800"/>
    </source>
</evidence>
<dbReference type="AlphaFoldDB" id="A0A7X3K0H4"/>
<proteinExistence type="predicted"/>
<dbReference type="OrthoDB" id="9800454at2"/>
<dbReference type="SUPFAM" id="SSF53335">
    <property type="entry name" value="S-adenosyl-L-methionine-dependent methyltransferases"/>
    <property type="match status" value="1"/>
</dbReference>
<dbReference type="InterPro" id="IPR029063">
    <property type="entry name" value="SAM-dependent_MTases_sf"/>
</dbReference>
<dbReference type="Gene3D" id="3.40.50.150">
    <property type="entry name" value="Vaccinia Virus protein VP39"/>
    <property type="match status" value="1"/>
</dbReference>
<dbReference type="EMBL" id="RHLK01000010">
    <property type="protein sequence ID" value="MVP01163.1"/>
    <property type="molecule type" value="Genomic_DNA"/>
</dbReference>
<accession>A0A7X3K0H4</accession>
<name>A0A7X3K0H4_9BACL</name>